<evidence type="ECO:0000313" key="1">
    <source>
        <dbReference type="EMBL" id="GGG77626.1"/>
    </source>
</evidence>
<dbReference type="InterPro" id="IPR036626">
    <property type="entry name" value="GpW_sf"/>
</dbReference>
<gene>
    <name evidence="1" type="ORF">GCM10011415_28170</name>
</gene>
<evidence type="ECO:0000313" key="2">
    <source>
        <dbReference type="Proteomes" id="UP000617145"/>
    </source>
</evidence>
<dbReference type="RefSeq" id="WP_188790853.1">
    <property type="nucleotide sequence ID" value="NZ_BMJV01000005.1"/>
</dbReference>
<reference evidence="1" key="1">
    <citation type="journal article" date="2014" name="Int. J. Syst. Evol. Microbiol.">
        <title>Complete genome sequence of Corynebacterium casei LMG S-19264T (=DSM 44701T), isolated from a smear-ripened cheese.</title>
        <authorList>
            <consortium name="US DOE Joint Genome Institute (JGI-PGF)"/>
            <person name="Walter F."/>
            <person name="Albersmeier A."/>
            <person name="Kalinowski J."/>
            <person name="Ruckert C."/>
        </authorList>
    </citation>
    <scope>NUCLEOTIDE SEQUENCE</scope>
    <source>
        <strain evidence="1">CGMCC 1.15762</strain>
    </source>
</reference>
<keyword evidence="2" id="KW-1185">Reference proteome</keyword>
<comment type="caution">
    <text evidence="1">The sequence shown here is derived from an EMBL/GenBank/DDBJ whole genome shotgun (WGS) entry which is preliminary data.</text>
</comment>
<dbReference type="GO" id="GO:0019058">
    <property type="term" value="P:viral life cycle"/>
    <property type="evidence" value="ECO:0007669"/>
    <property type="project" value="InterPro"/>
</dbReference>
<accession>A0A8J2ZL18</accession>
<name>A0A8J2ZL18_9RHOB</name>
<organism evidence="1 2">
    <name type="scientific">Salipiger pallidus</name>
    <dbReference type="NCBI Taxonomy" id="1775170"/>
    <lineage>
        <taxon>Bacteria</taxon>
        <taxon>Pseudomonadati</taxon>
        <taxon>Pseudomonadota</taxon>
        <taxon>Alphaproteobacteria</taxon>
        <taxon>Rhodobacterales</taxon>
        <taxon>Roseobacteraceae</taxon>
        <taxon>Salipiger</taxon>
    </lineage>
</organism>
<reference evidence="1" key="2">
    <citation type="submission" date="2020-09" db="EMBL/GenBank/DDBJ databases">
        <authorList>
            <person name="Sun Q."/>
            <person name="Zhou Y."/>
        </authorList>
    </citation>
    <scope>NUCLEOTIDE SEQUENCE</scope>
    <source>
        <strain evidence="1">CGMCC 1.15762</strain>
    </source>
</reference>
<proteinExistence type="predicted"/>
<dbReference type="InterPro" id="IPR004174">
    <property type="entry name" value="GpW"/>
</dbReference>
<protein>
    <recommendedName>
        <fullName evidence="3">GpW protein</fullName>
    </recommendedName>
</protein>
<dbReference type="AlphaFoldDB" id="A0A8J2ZL18"/>
<dbReference type="SUPFAM" id="SSF64210">
    <property type="entry name" value="Head-to-tail joining protein W, gpW"/>
    <property type="match status" value="1"/>
</dbReference>
<dbReference type="Proteomes" id="UP000617145">
    <property type="component" value="Unassembled WGS sequence"/>
</dbReference>
<dbReference type="EMBL" id="BMJV01000005">
    <property type="protein sequence ID" value="GGG77626.1"/>
    <property type="molecule type" value="Genomic_DNA"/>
</dbReference>
<sequence>MADTATLEARLAEAEEALHQVLIGQSVTVTAYDGHRTEYSPAKEGELRRYIGSLKRELGCGRGPGSRRVMF</sequence>
<evidence type="ECO:0008006" key="3">
    <source>
        <dbReference type="Google" id="ProtNLM"/>
    </source>
</evidence>
<dbReference type="Gene3D" id="3.30.1580.10">
    <property type="entry name" value="Head-to-tail joining protein W"/>
    <property type="match status" value="1"/>
</dbReference>
<dbReference type="Pfam" id="PF02831">
    <property type="entry name" value="gpW"/>
    <property type="match status" value="1"/>
</dbReference>